<dbReference type="AlphaFoldDB" id="G0TXY7"/>
<dbReference type="EMBL" id="HE573023">
    <property type="protein sequence ID" value="CCC48831.1"/>
    <property type="molecule type" value="Genomic_DNA"/>
</dbReference>
<organism evidence="2">
    <name type="scientific">Trypanosoma vivax (strain Y486)</name>
    <dbReference type="NCBI Taxonomy" id="1055687"/>
    <lineage>
        <taxon>Eukaryota</taxon>
        <taxon>Discoba</taxon>
        <taxon>Euglenozoa</taxon>
        <taxon>Kinetoplastea</taxon>
        <taxon>Metakinetoplastina</taxon>
        <taxon>Trypanosomatida</taxon>
        <taxon>Trypanosomatidae</taxon>
        <taxon>Trypanosoma</taxon>
        <taxon>Duttonella</taxon>
    </lineage>
</organism>
<sequence length="90" mass="10328">MPGKHGKQRVKRKKSKRQRPSEMERVLLDSIHNRKRKEREILKERLPPVIKPRTSKMTLSPSLPMFTSLAKEADCKLPKQKTSSAAPAKA</sequence>
<name>G0TXY7_TRYVY</name>
<proteinExistence type="predicted"/>
<evidence type="ECO:0000256" key="1">
    <source>
        <dbReference type="SAM" id="MobiDB-lite"/>
    </source>
</evidence>
<gene>
    <name evidence="2" type="ORF">TVY486_0701690</name>
</gene>
<feature type="region of interest" description="Disordered" evidence="1">
    <location>
        <begin position="1"/>
        <end position="25"/>
    </location>
</feature>
<reference evidence="2" key="1">
    <citation type="journal article" date="2012" name="Proc. Natl. Acad. Sci. U.S.A.">
        <title>Antigenic diversity is generated by distinct evolutionary mechanisms in African trypanosome species.</title>
        <authorList>
            <person name="Jackson A.P."/>
            <person name="Berry A."/>
            <person name="Aslett M."/>
            <person name="Allison H.C."/>
            <person name="Burton P."/>
            <person name="Vavrova-Anderson J."/>
            <person name="Brown R."/>
            <person name="Browne H."/>
            <person name="Corton N."/>
            <person name="Hauser H."/>
            <person name="Gamble J."/>
            <person name="Gilderthorp R."/>
            <person name="Marcello L."/>
            <person name="McQuillan J."/>
            <person name="Otto T.D."/>
            <person name="Quail M.A."/>
            <person name="Sanders M.J."/>
            <person name="van Tonder A."/>
            <person name="Ginger M.L."/>
            <person name="Field M.C."/>
            <person name="Barry J.D."/>
            <person name="Hertz-Fowler C."/>
            <person name="Berriman M."/>
        </authorList>
    </citation>
    <scope>NUCLEOTIDE SEQUENCE</scope>
    <source>
        <strain evidence="2">Y486</strain>
    </source>
</reference>
<dbReference type="VEuPathDB" id="TriTrypDB:TvY486_0701690"/>
<evidence type="ECO:0000313" key="2">
    <source>
        <dbReference type="EMBL" id="CCC48831.1"/>
    </source>
</evidence>
<protein>
    <submittedName>
        <fullName evidence="2">Uncharacterized protein</fullName>
    </submittedName>
</protein>
<feature type="compositionally biased region" description="Basic residues" evidence="1">
    <location>
        <begin position="1"/>
        <end position="18"/>
    </location>
</feature>
<accession>G0TXY7</accession>